<accession>X0SRQ0</accession>
<evidence type="ECO:0000256" key="2">
    <source>
        <dbReference type="ARBA" id="ARBA00012618"/>
    </source>
</evidence>
<dbReference type="GO" id="GO:0015940">
    <property type="term" value="P:pantothenate biosynthetic process"/>
    <property type="evidence" value="ECO:0007669"/>
    <property type="project" value="InterPro"/>
</dbReference>
<evidence type="ECO:0000256" key="3">
    <source>
        <dbReference type="ARBA" id="ARBA00022679"/>
    </source>
</evidence>
<dbReference type="Gene3D" id="3.20.20.60">
    <property type="entry name" value="Phosphoenolpyruvate-binding domains"/>
    <property type="match status" value="1"/>
</dbReference>
<dbReference type="CDD" id="cd06557">
    <property type="entry name" value="KPHMT-like"/>
    <property type="match status" value="1"/>
</dbReference>
<dbReference type="GO" id="GO:0005737">
    <property type="term" value="C:cytoplasm"/>
    <property type="evidence" value="ECO:0007669"/>
    <property type="project" value="TreeGrafter"/>
</dbReference>
<comment type="caution">
    <text evidence="4">The sequence shown here is derived from an EMBL/GenBank/DDBJ whole genome shotgun (WGS) entry which is preliminary data.</text>
</comment>
<protein>
    <recommendedName>
        <fullName evidence="2">3-methyl-2-oxobutanoate hydroxymethyltransferase</fullName>
        <ecNumber evidence="2">2.1.2.11</ecNumber>
    </recommendedName>
</protein>
<organism evidence="4">
    <name type="scientific">marine sediment metagenome</name>
    <dbReference type="NCBI Taxonomy" id="412755"/>
    <lineage>
        <taxon>unclassified sequences</taxon>
        <taxon>metagenomes</taxon>
        <taxon>ecological metagenomes</taxon>
    </lineage>
</organism>
<feature type="non-terminal residue" evidence="4">
    <location>
        <position position="171"/>
    </location>
</feature>
<dbReference type="PANTHER" id="PTHR20881">
    <property type="entry name" value="3-METHYL-2-OXOBUTANOATE HYDROXYMETHYLTRANSFERASE"/>
    <property type="match status" value="1"/>
</dbReference>
<dbReference type="EC" id="2.1.2.11" evidence="2"/>
<name>X0SRQ0_9ZZZZ</name>
<evidence type="ECO:0000313" key="4">
    <source>
        <dbReference type="EMBL" id="GAF77821.1"/>
    </source>
</evidence>
<dbReference type="InterPro" id="IPR040442">
    <property type="entry name" value="Pyrv_kinase-like_dom_sf"/>
</dbReference>
<dbReference type="GO" id="GO:0003864">
    <property type="term" value="F:3-methyl-2-oxobutanoate hydroxymethyltransferase activity"/>
    <property type="evidence" value="ECO:0007669"/>
    <property type="project" value="UniProtKB-EC"/>
</dbReference>
<evidence type="ECO:0000256" key="1">
    <source>
        <dbReference type="ARBA" id="ARBA00008676"/>
    </source>
</evidence>
<dbReference type="EMBL" id="BARS01004412">
    <property type="protein sequence ID" value="GAF77821.1"/>
    <property type="molecule type" value="Genomic_DNA"/>
</dbReference>
<dbReference type="GO" id="GO:0000287">
    <property type="term" value="F:magnesium ion binding"/>
    <property type="evidence" value="ECO:0007669"/>
    <property type="project" value="TreeGrafter"/>
</dbReference>
<dbReference type="InterPro" id="IPR015813">
    <property type="entry name" value="Pyrv/PenolPyrv_kinase-like_dom"/>
</dbReference>
<sequence>MRVTVTDIRRMKEKGERFAALTAYDVVTARLVDAAGIPIILVGDSLGMVVLGYESTIPVTLDAIVHHTRAVVRGANRALIVADLPFMTYHKSVEQALESAARCIQEGGAQAVKLEGGRSIAQTVARLTSAGIPVMGHLGLTPQSIHQLGGYKAQGKTTVQAKGLVEDALAV</sequence>
<dbReference type="SUPFAM" id="SSF51621">
    <property type="entry name" value="Phosphoenolpyruvate/pyruvate domain"/>
    <property type="match status" value="1"/>
</dbReference>
<proteinExistence type="inferred from homology"/>
<dbReference type="Pfam" id="PF02548">
    <property type="entry name" value="Pantoate_transf"/>
    <property type="match status" value="1"/>
</dbReference>
<dbReference type="NCBIfam" id="TIGR00222">
    <property type="entry name" value="panB"/>
    <property type="match status" value="1"/>
</dbReference>
<reference evidence="4" key="1">
    <citation type="journal article" date="2014" name="Front. Microbiol.">
        <title>High frequency of phylogenetically diverse reductive dehalogenase-homologous genes in deep subseafloor sedimentary metagenomes.</title>
        <authorList>
            <person name="Kawai M."/>
            <person name="Futagami T."/>
            <person name="Toyoda A."/>
            <person name="Takaki Y."/>
            <person name="Nishi S."/>
            <person name="Hori S."/>
            <person name="Arai W."/>
            <person name="Tsubouchi T."/>
            <person name="Morono Y."/>
            <person name="Uchiyama I."/>
            <person name="Ito T."/>
            <person name="Fujiyama A."/>
            <person name="Inagaki F."/>
            <person name="Takami H."/>
        </authorList>
    </citation>
    <scope>NUCLEOTIDE SEQUENCE</scope>
    <source>
        <strain evidence="4">Expedition CK06-06</strain>
    </source>
</reference>
<gene>
    <name evidence="4" type="ORF">S01H1_08621</name>
</gene>
<keyword evidence="3" id="KW-0808">Transferase</keyword>
<dbReference type="InterPro" id="IPR003700">
    <property type="entry name" value="Pantoate_hydroxy_MeTrfase"/>
</dbReference>
<comment type="similarity">
    <text evidence="1">Belongs to the PanB family.</text>
</comment>
<dbReference type="AlphaFoldDB" id="X0SRQ0"/>
<dbReference type="PANTHER" id="PTHR20881:SF0">
    <property type="entry name" value="3-METHYL-2-OXOBUTANOATE HYDROXYMETHYLTRANSFERASE"/>
    <property type="match status" value="1"/>
</dbReference>